<reference evidence="2 3" key="1">
    <citation type="submission" date="2017-04" db="EMBL/GenBank/DDBJ databases">
        <title>Burkholderia puraquae sp. nov., a novel Burkholderia cepacia complex species from hospital setting samples.</title>
        <authorList>
            <person name="Martina P."/>
            <person name="Leguizamon M."/>
            <person name="Prieto C."/>
            <person name="Sousa S."/>
            <person name="Montanaro P."/>
            <person name="Draghi W."/>
            <person name="Staembler M."/>
            <person name="Bettiol M."/>
            <person name="Figoli C."/>
            <person name="Palau J."/>
            <person name="Alvarez F."/>
            <person name="Benetti S."/>
            <person name="Anchat E."/>
            <person name="Vescina C."/>
            <person name="Ferreras J."/>
            <person name="Lasch P."/>
            <person name="Lagares A."/>
            <person name="Zorreguieta A."/>
            <person name="Yantorno O."/>
            <person name="Bosch A."/>
        </authorList>
    </citation>
    <scope>NUCLEOTIDE SEQUENCE [LARGE SCALE GENOMIC DNA]</scope>
    <source>
        <strain evidence="2 3">CAMPA 1040</strain>
    </source>
</reference>
<dbReference type="Proteomes" id="UP000494135">
    <property type="component" value="Unassembled WGS sequence"/>
</dbReference>
<accession>A0A1X1PC22</accession>
<dbReference type="InterPro" id="IPR036527">
    <property type="entry name" value="SCP2_sterol-bd_dom_sf"/>
</dbReference>
<sequence>MLKFKFLLWAFAQMLRRKIRSDANAARYVASKSLVFQIRTVSGAGRYFVINDGTVRSFAGLAATPRFTLTFTSAAKGFEILSAKDAQAAFLRGVGSKDLTVSGDFREVLWFQGLTAFLQPPKVVLPYDRTVF</sequence>
<keyword evidence="2" id="KW-0067">ATP-binding</keyword>
<evidence type="ECO:0000313" key="3">
    <source>
        <dbReference type="Proteomes" id="UP000193146"/>
    </source>
</evidence>
<dbReference type="Proteomes" id="UP000193146">
    <property type="component" value="Unassembled WGS sequence"/>
</dbReference>
<dbReference type="OrthoDB" id="7011745at2"/>
<keyword evidence="3" id="KW-1185">Reference proteome</keyword>
<keyword evidence="2" id="KW-0378">Hydrolase</keyword>
<name>A0A1X1PC22_9BURK</name>
<evidence type="ECO:0000313" key="1">
    <source>
        <dbReference type="EMBL" id="CAB3746086.1"/>
    </source>
</evidence>
<dbReference type="GO" id="GO:0004386">
    <property type="term" value="F:helicase activity"/>
    <property type="evidence" value="ECO:0007669"/>
    <property type="project" value="UniProtKB-KW"/>
</dbReference>
<dbReference type="EMBL" id="CADIKG010000001">
    <property type="protein sequence ID" value="CAB3746086.1"/>
    <property type="molecule type" value="Genomic_DNA"/>
</dbReference>
<evidence type="ECO:0000313" key="4">
    <source>
        <dbReference type="Proteomes" id="UP000494135"/>
    </source>
</evidence>
<evidence type="ECO:0000313" key="2">
    <source>
        <dbReference type="EMBL" id="ORT83180.1"/>
    </source>
</evidence>
<keyword evidence="2" id="KW-0347">Helicase</keyword>
<proteinExistence type="predicted"/>
<gene>
    <name evidence="2" type="ORF">B7G54_24945</name>
    <name evidence="1" type="ORF">LMG29660_00103</name>
</gene>
<dbReference type="AlphaFoldDB" id="A0A1X1PC22"/>
<reference evidence="1 4" key="2">
    <citation type="submission" date="2020-04" db="EMBL/GenBank/DDBJ databases">
        <authorList>
            <person name="De Canck E."/>
        </authorList>
    </citation>
    <scope>NUCLEOTIDE SEQUENCE [LARGE SCALE GENOMIC DNA]</scope>
    <source>
        <strain evidence="1 4">LMG 29660</strain>
    </source>
</reference>
<organism evidence="2 3">
    <name type="scientific">Burkholderia puraquae</name>
    <dbReference type="NCBI Taxonomy" id="1904757"/>
    <lineage>
        <taxon>Bacteria</taxon>
        <taxon>Pseudomonadati</taxon>
        <taxon>Pseudomonadota</taxon>
        <taxon>Betaproteobacteria</taxon>
        <taxon>Burkholderiales</taxon>
        <taxon>Burkholderiaceae</taxon>
        <taxon>Burkholderia</taxon>
        <taxon>Burkholderia cepacia complex</taxon>
    </lineage>
</organism>
<keyword evidence="2" id="KW-0547">Nucleotide-binding</keyword>
<dbReference type="RefSeq" id="WP_085041579.1">
    <property type="nucleotide sequence ID" value="NZ_CADIKG010000001.1"/>
</dbReference>
<protein>
    <submittedName>
        <fullName evidence="2">Helicase</fullName>
    </submittedName>
</protein>
<dbReference type="Gene3D" id="3.30.1050.10">
    <property type="entry name" value="SCP2 sterol-binding domain"/>
    <property type="match status" value="1"/>
</dbReference>
<dbReference type="EMBL" id="NBYX01000014">
    <property type="protein sequence ID" value="ORT83180.1"/>
    <property type="molecule type" value="Genomic_DNA"/>
</dbReference>